<protein>
    <submittedName>
        <fullName evidence="2">Uncharacterized protein</fullName>
    </submittedName>
</protein>
<feature type="compositionally biased region" description="Polar residues" evidence="1">
    <location>
        <begin position="222"/>
        <end position="237"/>
    </location>
</feature>
<gene>
    <name evidence="2" type="ORF">APAL1065_LOCUS17349</name>
</gene>
<proteinExistence type="predicted"/>
<name>A0A7S2YHH8_9STRA</name>
<feature type="compositionally biased region" description="Low complexity" evidence="1">
    <location>
        <begin position="107"/>
        <end position="120"/>
    </location>
</feature>
<sequence length="237" mass="25726">MSTASKQQIAMASAGILSVSALGVYMYRSLRVQEKAPKAEEDQDEVASVKAEFEDFKAQKAAELEKLQQEKEQLQSENKRLEEENKSITSAEVPVVPEYLSKGSVPNNSLTSEETNSSSNPADDVSVLTTASSVRRFFSRSGRNASSKSSRIIKNVQAKGSPPRKITAKNETAAKHMRSVKKLSTPTKAASPAKSASKTMQRVQKLSSSSTTSSPGKERRSSFFTRLGDSSKNVISN</sequence>
<reference evidence="2" key="1">
    <citation type="submission" date="2021-01" db="EMBL/GenBank/DDBJ databases">
        <authorList>
            <person name="Corre E."/>
            <person name="Pelletier E."/>
            <person name="Niang G."/>
            <person name="Scheremetjew M."/>
            <person name="Finn R."/>
            <person name="Kale V."/>
            <person name="Holt S."/>
            <person name="Cochrane G."/>
            <person name="Meng A."/>
            <person name="Brown T."/>
            <person name="Cohen L."/>
        </authorList>
    </citation>
    <scope>NUCLEOTIDE SEQUENCE</scope>
    <source>
        <strain evidence="2">CCMP125</strain>
    </source>
</reference>
<evidence type="ECO:0000256" key="1">
    <source>
        <dbReference type="SAM" id="MobiDB-lite"/>
    </source>
</evidence>
<feature type="compositionally biased region" description="Basic and acidic residues" evidence="1">
    <location>
        <begin position="69"/>
        <end position="86"/>
    </location>
</feature>
<feature type="compositionally biased region" description="Low complexity" evidence="1">
    <location>
        <begin position="132"/>
        <end position="150"/>
    </location>
</feature>
<evidence type="ECO:0000313" key="2">
    <source>
        <dbReference type="EMBL" id="CAD9977226.1"/>
    </source>
</evidence>
<dbReference type="EMBL" id="HBHT01025845">
    <property type="protein sequence ID" value="CAD9977226.1"/>
    <property type="molecule type" value="Transcribed_RNA"/>
</dbReference>
<organism evidence="2">
    <name type="scientific">Entomoneis paludosa</name>
    <dbReference type="NCBI Taxonomy" id="265537"/>
    <lineage>
        <taxon>Eukaryota</taxon>
        <taxon>Sar</taxon>
        <taxon>Stramenopiles</taxon>
        <taxon>Ochrophyta</taxon>
        <taxon>Bacillariophyta</taxon>
        <taxon>Bacillariophyceae</taxon>
        <taxon>Bacillariophycidae</taxon>
        <taxon>Entomoneidaceae</taxon>
        <taxon>Entomoneis</taxon>
    </lineage>
</organism>
<feature type="compositionally biased region" description="Low complexity" evidence="1">
    <location>
        <begin position="184"/>
        <end position="199"/>
    </location>
</feature>
<dbReference type="AlphaFoldDB" id="A0A7S2YHH8"/>
<accession>A0A7S2YHH8</accession>
<feature type="region of interest" description="Disordered" evidence="1">
    <location>
        <begin position="69"/>
        <end position="237"/>
    </location>
</feature>